<keyword evidence="1" id="KW-0602">Photosynthesis</keyword>
<evidence type="ECO:0000313" key="4">
    <source>
        <dbReference type="EMBL" id="NMF87042.1"/>
    </source>
</evidence>
<dbReference type="InterPro" id="IPR015943">
    <property type="entry name" value="WD40/YVTN_repeat-like_dom_sf"/>
</dbReference>
<evidence type="ECO:0000256" key="1">
    <source>
        <dbReference type="ARBA" id="ARBA00022531"/>
    </source>
</evidence>
<dbReference type="PANTHER" id="PTHR47199:SF2">
    <property type="entry name" value="PHOTOSYSTEM II STABILITY_ASSEMBLY FACTOR HCF136, CHLOROPLASTIC"/>
    <property type="match status" value="1"/>
</dbReference>
<dbReference type="PANTHER" id="PTHR47199">
    <property type="entry name" value="PHOTOSYSTEM II STABILITY/ASSEMBLY FACTOR HCF136, CHLOROPLASTIC"/>
    <property type="match status" value="1"/>
</dbReference>
<proteinExistence type="predicted"/>
<protein>
    <recommendedName>
        <fullName evidence="3">Photosynthesis system II assembly factor Ycf48/Hcf136-like domain-containing protein</fullName>
    </recommendedName>
</protein>
<evidence type="ECO:0000259" key="3">
    <source>
        <dbReference type="Pfam" id="PF14870"/>
    </source>
</evidence>
<dbReference type="EMBL" id="WTVR01000002">
    <property type="protein sequence ID" value="NMF87042.1"/>
    <property type="molecule type" value="Genomic_DNA"/>
</dbReference>
<dbReference type="Gene3D" id="2.130.10.10">
    <property type="entry name" value="YVTN repeat-like/Quinoprotein amine dehydrogenase"/>
    <property type="match status" value="1"/>
</dbReference>
<reference evidence="4 5" key="1">
    <citation type="submission" date="2019-12" db="EMBL/GenBank/DDBJ databases">
        <title>Comparative genomics gives insights into the taxonomy of the Azoarcus-Aromatoleum group and reveals separate origins of nif in the plant-associated Azoarcus and non-plant-associated Aromatoleum sub-groups.</title>
        <authorList>
            <person name="Lafos M."/>
            <person name="Maluk M."/>
            <person name="Batista M."/>
            <person name="Junghare M."/>
            <person name="Carmona M."/>
            <person name="Faoro H."/>
            <person name="Cruz L.M."/>
            <person name="Battistoni F."/>
            <person name="De Souza E."/>
            <person name="Pedrosa F."/>
            <person name="Chen W.-M."/>
            <person name="Poole P.S."/>
            <person name="Dixon R.A."/>
            <person name="James E.K."/>
        </authorList>
    </citation>
    <scope>NUCLEOTIDE SEQUENCE [LARGE SCALE GENOMIC DNA]</scope>
    <source>
        <strain evidence="4 5">ToN1</strain>
    </source>
</reference>
<dbReference type="Proteomes" id="UP000652074">
    <property type="component" value="Unassembled WGS sequence"/>
</dbReference>
<dbReference type="Pfam" id="PF14870">
    <property type="entry name" value="PSII_BNR"/>
    <property type="match status" value="2"/>
</dbReference>
<name>A0ABX1MPH8_9RHOO</name>
<dbReference type="InterPro" id="IPR028203">
    <property type="entry name" value="PSII_CF48-like_dom"/>
</dbReference>
<feature type="domain" description="Photosynthesis system II assembly factor Ycf48/Hcf136-like" evidence="3">
    <location>
        <begin position="69"/>
        <end position="133"/>
    </location>
</feature>
<organism evidence="4 5">
    <name type="scientific">Aromatoleum petrolei</name>
    <dbReference type="NCBI Taxonomy" id="76116"/>
    <lineage>
        <taxon>Bacteria</taxon>
        <taxon>Pseudomonadati</taxon>
        <taxon>Pseudomonadota</taxon>
        <taxon>Betaproteobacteria</taxon>
        <taxon>Rhodocyclales</taxon>
        <taxon>Rhodocyclaceae</taxon>
        <taxon>Aromatoleum</taxon>
    </lineage>
</organism>
<keyword evidence="5" id="KW-1185">Reference proteome</keyword>
<evidence type="ECO:0000256" key="2">
    <source>
        <dbReference type="ARBA" id="ARBA00023276"/>
    </source>
</evidence>
<dbReference type="RefSeq" id="WP_169204535.1">
    <property type="nucleotide sequence ID" value="NZ_CP059560.1"/>
</dbReference>
<keyword evidence="2" id="KW-0604">Photosystem II</keyword>
<accession>A0ABX1MPH8</accession>
<dbReference type="SUPFAM" id="SSF110296">
    <property type="entry name" value="Oligoxyloglucan reducing end-specific cellobiohydrolase"/>
    <property type="match status" value="1"/>
</dbReference>
<feature type="domain" description="Photosynthesis system II assembly factor Ycf48/Hcf136-like" evidence="3">
    <location>
        <begin position="181"/>
        <end position="328"/>
    </location>
</feature>
<gene>
    <name evidence="4" type="ORF">GPA26_00970</name>
</gene>
<sequence>MNRVSSSISRSMVPGRRLRLTLAAAVLGAAGVALATGSAVRDVLAVPAVISPLSLRSAMSGIASKDGRALAVGPRGIILLSRDGGRNWSQIVAPVSADFTTVRFGAGSTAWALGHDAVVLRSDNGGETWSRVMDGHALFELLSKHYGALANAGNEEAERVLRDVEMAAEQSATPGVLAYPFLDIHVNERGEGFLAGAFGLLLHTTDGGTTWEPWIERADNGRRMHLYAIEPTPDGGVFLAGEQGLVRRLDRDAARFETIETPYKGTYFGITAGHSKLIAYGLRGNAFISRDGATSWSSLAMGSDASVVAALDRGAGRLVFVTQSGQVLLSNDDGASVAALEVPRGGEVFAAAMAGPEEILLARVNGVDLIRLPLR</sequence>
<evidence type="ECO:0000313" key="5">
    <source>
        <dbReference type="Proteomes" id="UP000652074"/>
    </source>
</evidence>
<comment type="caution">
    <text evidence="4">The sequence shown here is derived from an EMBL/GenBank/DDBJ whole genome shotgun (WGS) entry which is preliminary data.</text>
</comment>